<dbReference type="InterPro" id="IPR036640">
    <property type="entry name" value="ABC1_TM_sf"/>
</dbReference>
<keyword evidence="5" id="KW-0067">ATP-binding</keyword>
<dbReference type="PROSITE" id="PS50893">
    <property type="entry name" value="ABC_TRANSPORTER_2"/>
    <property type="match status" value="1"/>
</dbReference>
<dbReference type="PROSITE" id="PS50929">
    <property type="entry name" value="ABC_TM1F"/>
    <property type="match status" value="1"/>
</dbReference>
<evidence type="ECO:0000313" key="12">
    <source>
        <dbReference type="Proteomes" id="UP000177777"/>
    </source>
</evidence>
<evidence type="ECO:0000256" key="1">
    <source>
        <dbReference type="ARBA" id="ARBA00004651"/>
    </source>
</evidence>
<evidence type="ECO:0000256" key="5">
    <source>
        <dbReference type="ARBA" id="ARBA00022840"/>
    </source>
</evidence>
<dbReference type="GO" id="GO:0140359">
    <property type="term" value="F:ABC-type transporter activity"/>
    <property type="evidence" value="ECO:0007669"/>
    <property type="project" value="InterPro"/>
</dbReference>
<keyword evidence="4" id="KW-0547">Nucleotide-binding</keyword>
<dbReference type="InterPro" id="IPR011527">
    <property type="entry name" value="ABC1_TM_dom"/>
</dbReference>
<dbReference type="SMART" id="SM00382">
    <property type="entry name" value="AAA"/>
    <property type="match status" value="1"/>
</dbReference>
<dbReference type="GO" id="GO:0005886">
    <property type="term" value="C:plasma membrane"/>
    <property type="evidence" value="ECO:0007669"/>
    <property type="project" value="UniProtKB-SubCell"/>
</dbReference>
<dbReference type="Gene3D" id="3.40.50.300">
    <property type="entry name" value="P-loop containing nucleotide triphosphate hydrolases"/>
    <property type="match status" value="1"/>
</dbReference>
<dbReference type="InterPro" id="IPR027417">
    <property type="entry name" value="P-loop_NTPase"/>
</dbReference>
<feature type="transmembrane region" description="Helical" evidence="8">
    <location>
        <begin position="142"/>
        <end position="163"/>
    </location>
</feature>
<dbReference type="InterPro" id="IPR039421">
    <property type="entry name" value="Type_1_exporter"/>
</dbReference>
<dbReference type="GO" id="GO:0034040">
    <property type="term" value="F:ATPase-coupled lipid transmembrane transporter activity"/>
    <property type="evidence" value="ECO:0007669"/>
    <property type="project" value="TreeGrafter"/>
</dbReference>
<evidence type="ECO:0000256" key="3">
    <source>
        <dbReference type="ARBA" id="ARBA00022692"/>
    </source>
</evidence>
<dbReference type="Proteomes" id="UP000177777">
    <property type="component" value="Unassembled WGS sequence"/>
</dbReference>
<name>A0A1F6W6H3_9BACT</name>
<protein>
    <recommendedName>
        <fullName evidence="13">ABC transporter ATP-binding protein</fullName>
    </recommendedName>
</protein>
<dbReference type="InterPro" id="IPR003593">
    <property type="entry name" value="AAA+_ATPase"/>
</dbReference>
<accession>A0A1F6W6H3</accession>
<gene>
    <name evidence="11" type="ORF">A3D42_03095</name>
</gene>
<dbReference type="Pfam" id="PF00005">
    <property type="entry name" value="ABC_tran"/>
    <property type="match status" value="1"/>
</dbReference>
<feature type="transmembrane region" description="Helical" evidence="8">
    <location>
        <begin position="64"/>
        <end position="83"/>
    </location>
</feature>
<dbReference type="InterPro" id="IPR003439">
    <property type="entry name" value="ABC_transporter-like_ATP-bd"/>
</dbReference>
<comment type="caution">
    <text evidence="11">The sequence shown here is derived from an EMBL/GenBank/DDBJ whole genome shotgun (WGS) entry which is preliminary data.</text>
</comment>
<dbReference type="Gene3D" id="1.20.1560.10">
    <property type="entry name" value="ABC transporter type 1, transmembrane domain"/>
    <property type="match status" value="1"/>
</dbReference>
<dbReference type="SUPFAM" id="SSF90123">
    <property type="entry name" value="ABC transporter transmembrane region"/>
    <property type="match status" value="1"/>
</dbReference>
<keyword evidence="2" id="KW-0813">Transport</keyword>
<dbReference type="EMBL" id="MFUE01000016">
    <property type="protein sequence ID" value="OGI77285.1"/>
    <property type="molecule type" value="Genomic_DNA"/>
</dbReference>
<evidence type="ECO:0000313" key="11">
    <source>
        <dbReference type="EMBL" id="OGI77285.1"/>
    </source>
</evidence>
<evidence type="ECO:0000256" key="2">
    <source>
        <dbReference type="ARBA" id="ARBA00022448"/>
    </source>
</evidence>
<dbReference type="AlphaFoldDB" id="A0A1F6W6H3"/>
<reference evidence="11 12" key="1">
    <citation type="journal article" date="2016" name="Nat. Commun.">
        <title>Thousands of microbial genomes shed light on interconnected biogeochemical processes in an aquifer system.</title>
        <authorList>
            <person name="Anantharaman K."/>
            <person name="Brown C.T."/>
            <person name="Hug L.A."/>
            <person name="Sharon I."/>
            <person name="Castelle C.J."/>
            <person name="Probst A.J."/>
            <person name="Thomas B.C."/>
            <person name="Singh A."/>
            <person name="Wilkins M.J."/>
            <person name="Karaoz U."/>
            <person name="Brodie E.L."/>
            <person name="Williams K.H."/>
            <person name="Hubbard S.S."/>
            <person name="Banfield J.F."/>
        </authorList>
    </citation>
    <scope>NUCLEOTIDE SEQUENCE [LARGE SCALE GENOMIC DNA]</scope>
</reference>
<dbReference type="InterPro" id="IPR017871">
    <property type="entry name" value="ABC_transporter-like_CS"/>
</dbReference>
<sequence length="586" mass="66760">MFNLKDSISYIWPIISKYKRSFFFIYILFISRPLLSNTIVPIFYKKIIDLVVTPGVDKSLLTNSLFKYVAMIAVSFAMANIFMRWGQFLVTRFQSSVMKNLMDLTFSKLQNHSYTFFADSFSGSLVNKSKKFVKSFETVHDIILDNFWQPFIAFLSIFIVFFIQSYPIALVFFVVYLLYFLIIISMSKKTIQAYIEKAQADSKVTGYIADALVNILATKASSASAREIESFKIVTAEEDFLRFRAWNMANKQQIVQSILIVFVQVFCVFLAVELWISGKITAGMFLLIQSYSITLGNYFWDLGRSMIRFTEATSDMKEMIDIFKKVPDVLDPEKPEILKIKDGNLELKDVSFNYLNGTEVLNNFSLKINKGEKVGLVGHSGSGKSTITKLLMRFVDISEGEILIDGQNIKNITQDDLRKNISYISQEPILFHRSIRDNIAYSKPEANEEQIIESSKAAHADEFISRLIMGYNTFVGERGVKLSGGERQRVAIARAMLKDAPILILDEATSSLDSISESYIQDAFNELMKGKTAIVIAHRLSTVQKMDRIIVLDKGKIVEEGTHKELLTRNGFYADLWNHQTGGFLE</sequence>
<evidence type="ECO:0000256" key="4">
    <source>
        <dbReference type="ARBA" id="ARBA00022741"/>
    </source>
</evidence>
<evidence type="ECO:0000256" key="7">
    <source>
        <dbReference type="ARBA" id="ARBA00023136"/>
    </source>
</evidence>
<evidence type="ECO:0008006" key="13">
    <source>
        <dbReference type="Google" id="ProtNLM"/>
    </source>
</evidence>
<feature type="transmembrane region" description="Helical" evidence="8">
    <location>
        <begin position="254"/>
        <end position="276"/>
    </location>
</feature>
<dbReference type="STRING" id="1801754.A3D42_03095"/>
<dbReference type="GO" id="GO:0005524">
    <property type="term" value="F:ATP binding"/>
    <property type="evidence" value="ECO:0007669"/>
    <property type="project" value="UniProtKB-KW"/>
</dbReference>
<dbReference type="PANTHER" id="PTHR24221">
    <property type="entry name" value="ATP-BINDING CASSETTE SUB-FAMILY B"/>
    <property type="match status" value="1"/>
</dbReference>
<feature type="domain" description="ABC transmembrane type-1" evidence="10">
    <location>
        <begin position="35"/>
        <end position="311"/>
    </location>
</feature>
<dbReference type="Pfam" id="PF00664">
    <property type="entry name" value="ABC_membrane"/>
    <property type="match status" value="1"/>
</dbReference>
<dbReference type="PANTHER" id="PTHR24221:SF654">
    <property type="entry name" value="ATP-BINDING CASSETTE SUB-FAMILY B MEMBER 6"/>
    <property type="match status" value="1"/>
</dbReference>
<organism evidence="11 12">
    <name type="scientific">Candidatus Nomurabacteria bacterium RIFCSPHIGHO2_02_FULL_41_18</name>
    <dbReference type="NCBI Taxonomy" id="1801754"/>
    <lineage>
        <taxon>Bacteria</taxon>
        <taxon>Candidatus Nomuraibacteriota</taxon>
    </lineage>
</organism>
<evidence type="ECO:0000256" key="8">
    <source>
        <dbReference type="SAM" id="Phobius"/>
    </source>
</evidence>
<keyword evidence="6 8" id="KW-1133">Transmembrane helix</keyword>
<dbReference type="SUPFAM" id="SSF52540">
    <property type="entry name" value="P-loop containing nucleoside triphosphate hydrolases"/>
    <property type="match status" value="1"/>
</dbReference>
<keyword evidence="3 8" id="KW-0812">Transmembrane</keyword>
<evidence type="ECO:0000256" key="6">
    <source>
        <dbReference type="ARBA" id="ARBA00022989"/>
    </source>
</evidence>
<evidence type="ECO:0000259" key="10">
    <source>
        <dbReference type="PROSITE" id="PS50929"/>
    </source>
</evidence>
<feature type="domain" description="ABC transporter" evidence="9">
    <location>
        <begin position="345"/>
        <end position="579"/>
    </location>
</feature>
<dbReference type="GO" id="GO:0016887">
    <property type="term" value="F:ATP hydrolysis activity"/>
    <property type="evidence" value="ECO:0007669"/>
    <property type="project" value="InterPro"/>
</dbReference>
<feature type="transmembrane region" description="Helical" evidence="8">
    <location>
        <begin position="21"/>
        <end position="44"/>
    </location>
</feature>
<dbReference type="PROSITE" id="PS00211">
    <property type="entry name" value="ABC_TRANSPORTER_1"/>
    <property type="match status" value="1"/>
</dbReference>
<feature type="transmembrane region" description="Helical" evidence="8">
    <location>
        <begin position="169"/>
        <end position="187"/>
    </location>
</feature>
<keyword evidence="7 8" id="KW-0472">Membrane</keyword>
<proteinExistence type="predicted"/>
<dbReference type="FunFam" id="3.40.50.300:FF:000287">
    <property type="entry name" value="Multidrug ABC transporter ATP-binding protein"/>
    <property type="match status" value="1"/>
</dbReference>
<comment type="subcellular location">
    <subcellularLocation>
        <location evidence="1">Cell membrane</location>
        <topology evidence="1">Multi-pass membrane protein</topology>
    </subcellularLocation>
</comment>
<evidence type="ECO:0000259" key="9">
    <source>
        <dbReference type="PROSITE" id="PS50893"/>
    </source>
</evidence>